<keyword evidence="3" id="KW-1185">Reference proteome</keyword>
<organism evidence="2 3">
    <name type="scientific">Zasmidium cellare ATCC 36951</name>
    <dbReference type="NCBI Taxonomy" id="1080233"/>
    <lineage>
        <taxon>Eukaryota</taxon>
        <taxon>Fungi</taxon>
        <taxon>Dikarya</taxon>
        <taxon>Ascomycota</taxon>
        <taxon>Pezizomycotina</taxon>
        <taxon>Dothideomycetes</taxon>
        <taxon>Dothideomycetidae</taxon>
        <taxon>Mycosphaerellales</taxon>
        <taxon>Mycosphaerellaceae</taxon>
        <taxon>Zasmidium</taxon>
    </lineage>
</organism>
<dbReference type="Proteomes" id="UP000799537">
    <property type="component" value="Unassembled WGS sequence"/>
</dbReference>
<feature type="signal peptide" evidence="1">
    <location>
        <begin position="1"/>
        <end position="21"/>
    </location>
</feature>
<dbReference type="EMBL" id="ML993610">
    <property type="protein sequence ID" value="KAF2163145.1"/>
    <property type="molecule type" value="Genomic_DNA"/>
</dbReference>
<dbReference type="AlphaFoldDB" id="A0A6A6C7X7"/>
<protein>
    <submittedName>
        <fullName evidence="2">Uncharacterized protein</fullName>
    </submittedName>
</protein>
<accession>A0A6A6C7X7</accession>
<sequence>MQIKAVSNLLFAAAFLKGAYAAFCQVGAYTGVGPNGCTGQNVGEASQDGQGESPCQPAGAGICLFGEDARDGQYCVGYGYATDDCSGPGQVVGCDAITNKVTGNWQSIDVVWQE</sequence>
<feature type="chain" id="PRO_5025353870" evidence="1">
    <location>
        <begin position="22"/>
        <end position="114"/>
    </location>
</feature>
<dbReference type="RefSeq" id="XP_033664034.1">
    <property type="nucleotide sequence ID" value="XM_033813735.1"/>
</dbReference>
<evidence type="ECO:0000313" key="2">
    <source>
        <dbReference type="EMBL" id="KAF2163145.1"/>
    </source>
</evidence>
<evidence type="ECO:0000313" key="3">
    <source>
        <dbReference type="Proteomes" id="UP000799537"/>
    </source>
</evidence>
<reference evidence="2" key="1">
    <citation type="journal article" date="2020" name="Stud. Mycol.">
        <title>101 Dothideomycetes genomes: a test case for predicting lifestyles and emergence of pathogens.</title>
        <authorList>
            <person name="Haridas S."/>
            <person name="Albert R."/>
            <person name="Binder M."/>
            <person name="Bloem J."/>
            <person name="Labutti K."/>
            <person name="Salamov A."/>
            <person name="Andreopoulos B."/>
            <person name="Baker S."/>
            <person name="Barry K."/>
            <person name="Bills G."/>
            <person name="Bluhm B."/>
            <person name="Cannon C."/>
            <person name="Castanera R."/>
            <person name="Culley D."/>
            <person name="Daum C."/>
            <person name="Ezra D."/>
            <person name="Gonzalez J."/>
            <person name="Henrissat B."/>
            <person name="Kuo A."/>
            <person name="Liang C."/>
            <person name="Lipzen A."/>
            <person name="Lutzoni F."/>
            <person name="Magnuson J."/>
            <person name="Mondo S."/>
            <person name="Nolan M."/>
            <person name="Ohm R."/>
            <person name="Pangilinan J."/>
            <person name="Park H.-J."/>
            <person name="Ramirez L."/>
            <person name="Alfaro M."/>
            <person name="Sun H."/>
            <person name="Tritt A."/>
            <person name="Yoshinaga Y."/>
            <person name="Zwiers L.-H."/>
            <person name="Turgeon B."/>
            <person name="Goodwin S."/>
            <person name="Spatafora J."/>
            <person name="Crous P."/>
            <person name="Grigoriev I."/>
        </authorList>
    </citation>
    <scope>NUCLEOTIDE SEQUENCE</scope>
    <source>
        <strain evidence="2">ATCC 36951</strain>
    </source>
</reference>
<name>A0A6A6C7X7_ZASCE</name>
<gene>
    <name evidence="2" type="ORF">M409DRAFT_57810</name>
</gene>
<proteinExistence type="predicted"/>
<keyword evidence="1" id="KW-0732">Signal</keyword>
<dbReference type="GeneID" id="54567007"/>
<evidence type="ECO:0000256" key="1">
    <source>
        <dbReference type="SAM" id="SignalP"/>
    </source>
</evidence>